<protein>
    <submittedName>
        <fullName evidence="1">Uncharacterized protein</fullName>
    </submittedName>
</protein>
<organism evidence="1 2">
    <name type="scientific">Polystyrenella longa</name>
    <dbReference type="NCBI Taxonomy" id="2528007"/>
    <lineage>
        <taxon>Bacteria</taxon>
        <taxon>Pseudomonadati</taxon>
        <taxon>Planctomycetota</taxon>
        <taxon>Planctomycetia</taxon>
        <taxon>Planctomycetales</taxon>
        <taxon>Planctomycetaceae</taxon>
        <taxon>Polystyrenella</taxon>
    </lineage>
</organism>
<reference evidence="1 2" key="1">
    <citation type="submission" date="2019-02" db="EMBL/GenBank/DDBJ databases">
        <title>Deep-cultivation of Planctomycetes and their phenomic and genomic characterization uncovers novel biology.</title>
        <authorList>
            <person name="Wiegand S."/>
            <person name="Jogler M."/>
            <person name="Boedeker C."/>
            <person name="Pinto D."/>
            <person name="Vollmers J."/>
            <person name="Rivas-Marin E."/>
            <person name="Kohn T."/>
            <person name="Peeters S.H."/>
            <person name="Heuer A."/>
            <person name="Rast P."/>
            <person name="Oberbeckmann S."/>
            <person name="Bunk B."/>
            <person name="Jeske O."/>
            <person name="Meyerdierks A."/>
            <person name="Storesund J.E."/>
            <person name="Kallscheuer N."/>
            <person name="Luecker S."/>
            <person name="Lage O.M."/>
            <person name="Pohl T."/>
            <person name="Merkel B.J."/>
            <person name="Hornburger P."/>
            <person name="Mueller R.-W."/>
            <person name="Bruemmer F."/>
            <person name="Labrenz M."/>
            <person name="Spormann A.M."/>
            <person name="Op den Camp H."/>
            <person name="Overmann J."/>
            <person name="Amann R."/>
            <person name="Jetten M.S.M."/>
            <person name="Mascher T."/>
            <person name="Medema M.H."/>
            <person name="Devos D.P."/>
            <person name="Kaster A.-K."/>
            <person name="Ovreas L."/>
            <person name="Rohde M."/>
            <person name="Galperin M.Y."/>
            <person name="Jogler C."/>
        </authorList>
    </citation>
    <scope>NUCLEOTIDE SEQUENCE [LARGE SCALE GENOMIC DNA]</scope>
    <source>
        <strain evidence="1 2">Pla110</strain>
    </source>
</reference>
<gene>
    <name evidence="1" type="ORF">Pla110_13760</name>
</gene>
<dbReference type="KEGG" id="plon:Pla110_13760"/>
<sequence length="34" mass="3980">MEAIVKQYPPLTKNRQFLCVVTPPWRGIHGEKEI</sequence>
<dbReference type="Proteomes" id="UP000317178">
    <property type="component" value="Chromosome"/>
</dbReference>
<evidence type="ECO:0000313" key="2">
    <source>
        <dbReference type="Proteomes" id="UP000317178"/>
    </source>
</evidence>
<proteinExistence type="predicted"/>
<evidence type="ECO:0000313" key="1">
    <source>
        <dbReference type="EMBL" id="QDU79665.1"/>
    </source>
</evidence>
<accession>A0A518CKA8</accession>
<name>A0A518CKA8_9PLAN</name>
<keyword evidence="2" id="KW-1185">Reference proteome</keyword>
<dbReference type="AlphaFoldDB" id="A0A518CKA8"/>
<dbReference type="EMBL" id="CP036281">
    <property type="protein sequence ID" value="QDU79665.1"/>
    <property type="molecule type" value="Genomic_DNA"/>
</dbReference>